<protein>
    <recommendedName>
        <fullName evidence="2">Reverse transcriptase Ty1/copia-type domain-containing protein</fullName>
    </recommendedName>
</protein>
<dbReference type="AlphaFoldDB" id="A0AA39SPV6"/>
<comment type="caution">
    <text evidence="3">The sequence shown here is derived from an EMBL/GenBank/DDBJ whole genome shotgun (WGS) entry which is preliminary data.</text>
</comment>
<dbReference type="EMBL" id="JAUESC010000380">
    <property type="protein sequence ID" value="KAK0592604.1"/>
    <property type="molecule type" value="Genomic_DNA"/>
</dbReference>
<feature type="domain" description="Reverse transcriptase Ty1/copia-type" evidence="2">
    <location>
        <begin position="158"/>
        <end position="241"/>
    </location>
</feature>
<organism evidence="3 4">
    <name type="scientific">Acer saccharum</name>
    <name type="common">Sugar maple</name>
    <dbReference type="NCBI Taxonomy" id="4024"/>
    <lineage>
        <taxon>Eukaryota</taxon>
        <taxon>Viridiplantae</taxon>
        <taxon>Streptophyta</taxon>
        <taxon>Embryophyta</taxon>
        <taxon>Tracheophyta</taxon>
        <taxon>Spermatophyta</taxon>
        <taxon>Magnoliopsida</taxon>
        <taxon>eudicotyledons</taxon>
        <taxon>Gunneridae</taxon>
        <taxon>Pentapetalae</taxon>
        <taxon>rosids</taxon>
        <taxon>malvids</taxon>
        <taxon>Sapindales</taxon>
        <taxon>Sapindaceae</taxon>
        <taxon>Hippocastanoideae</taxon>
        <taxon>Acereae</taxon>
        <taxon>Acer</taxon>
    </lineage>
</organism>
<evidence type="ECO:0000313" key="3">
    <source>
        <dbReference type="EMBL" id="KAK0592604.1"/>
    </source>
</evidence>
<accession>A0AA39SPV6</accession>
<feature type="region of interest" description="Disordered" evidence="1">
    <location>
        <begin position="46"/>
        <end position="67"/>
    </location>
</feature>
<gene>
    <name evidence="3" type="ORF">LWI29_022178</name>
</gene>
<reference evidence="3" key="1">
    <citation type="journal article" date="2022" name="Plant J.">
        <title>Strategies of tolerance reflected in two North American maple genomes.</title>
        <authorList>
            <person name="McEvoy S.L."/>
            <person name="Sezen U.U."/>
            <person name="Trouern-Trend A."/>
            <person name="McMahon S.M."/>
            <person name="Schaberg P.G."/>
            <person name="Yang J."/>
            <person name="Wegrzyn J.L."/>
            <person name="Swenson N.G."/>
        </authorList>
    </citation>
    <scope>NUCLEOTIDE SEQUENCE</scope>
    <source>
        <strain evidence="3">NS2018</strain>
    </source>
</reference>
<keyword evidence="4" id="KW-1185">Reference proteome</keyword>
<name>A0AA39SPV6_ACESA</name>
<evidence type="ECO:0000259" key="2">
    <source>
        <dbReference type="Pfam" id="PF07727"/>
    </source>
</evidence>
<dbReference type="InterPro" id="IPR013103">
    <property type="entry name" value="RVT_2"/>
</dbReference>
<evidence type="ECO:0000256" key="1">
    <source>
        <dbReference type="SAM" id="MobiDB-lite"/>
    </source>
</evidence>
<feature type="compositionally biased region" description="Polar residues" evidence="1">
    <location>
        <begin position="46"/>
        <end position="58"/>
    </location>
</feature>
<dbReference type="Pfam" id="PF07727">
    <property type="entry name" value="RVT_2"/>
    <property type="match status" value="1"/>
</dbReference>
<dbReference type="Proteomes" id="UP001168877">
    <property type="component" value="Unassembled WGS sequence"/>
</dbReference>
<evidence type="ECO:0000313" key="4">
    <source>
        <dbReference type="Proteomes" id="UP001168877"/>
    </source>
</evidence>
<sequence>MLLASVHSTLSHIRGSTTLNGNPVRRLSQSPITVSPQMVQTSHALSPQPLHTHNTPELSSSSINQYSSSLSPPTVPITTSVSLLSSPHILPPCSAPAQAPIVSSHPMTTRSRNGIFKPKIFQTSYYLAESDPTTAKQALQDPKWVQAMKEEFATLQSNQTWSLVPFRSDMNVVGCKWVFRTKFRQDGSLLKYKARLVAKGFHQTPGLDFLDTFSPVVKASIIRVIFSIAVSYGWLIEQIDIVDGDFW</sequence>
<reference evidence="3" key="2">
    <citation type="submission" date="2023-06" db="EMBL/GenBank/DDBJ databases">
        <authorList>
            <person name="Swenson N.G."/>
            <person name="Wegrzyn J.L."/>
            <person name="Mcevoy S.L."/>
        </authorList>
    </citation>
    <scope>NUCLEOTIDE SEQUENCE</scope>
    <source>
        <strain evidence="3">NS2018</strain>
        <tissue evidence="3">Leaf</tissue>
    </source>
</reference>
<proteinExistence type="predicted"/>